<dbReference type="InterPro" id="IPR023410">
    <property type="entry name" value="14-3-3_domain"/>
</dbReference>
<dbReference type="EMBL" id="CH479191">
    <property type="protein sequence ID" value="EDW26137.1"/>
    <property type="molecule type" value="Genomic_DNA"/>
</dbReference>
<dbReference type="OMA" id="FHYEIMH"/>
<comment type="similarity">
    <text evidence="1">Belongs to the 14-3-3 family.</text>
</comment>
<sequence>MSERRDNLYRAKLADQAKRYADMAEAMKKTVKMGEELTVEERHLLSAAFKNQIGKLRSSWRVVNSIQRKEEAAGNVENLAAIRTYREQLENELGDVCMSVLDLVHTHLVLEDTDNENKVFYSKMQADYCRYLAEFTTGPELKEASKKAQASYNRAWQLATDLPPTHPLRLGLALNFSVFHYEIMHSIEQAIALARSAFDSALGDLDKLSEENYKDSTLIMQLLRDNLTLWMAAKQTVRNIDDDGAPENQN</sequence>
<dbReference type="Gene3D" id="1.20.190.20">
    <property type="entry name" value="14-3-3 domain"/>
    <property type="match status" value="1"/>
</dbReference>
<keyword evidence="5" id="KW-1185">Reference proteome</keyword>
<dbReference type="SUPFAM" id="SSF48445">
    <property type="entry name" value="14-3-3 protein"/>
    <property type="match status" value="1"/>
</dbReference>
<evidence type="ECO:0000256" key="1">
    <source>
        <dbReference type="ARBA" id="ARBA00006141"/>
    </source>
</evidence>
<dbReference type="HOGENOM" id="CLU_058290_0_0_1"/>
<organism evidence="5">
    <name type="scientific">Drosophila persimilis</name>
    <name type="common">Fruit fly</name>
    <dbReference type="NCBI Taxonomy" id="7234"/>
    <lineage>
        <taxon>Eukaryota</taxon>
        <taxon>Metazoa</taxon>
        <taxon>Ecdysozoa</taxon>
        <taxon>Arthropoda</taxon>
        <taxon>Hexapoda</taxon>
        <taxon>Insecta</taxon>
        <taxon>Pterygota</taxon>
        <taxon>Neoptera</taxon>
        <taxon>Endopterygota</taxon>
        <taxon>Diptera</taxon>
        <taxon>Brachycera</taxon>
        <taxon>Muscomorpha</taxon>
        <taxon>Ephydroidea</taxon>
        <taxon>Drosophilidae</taxon>
        <taxon>Drosophila</taxon>
        <taxon>Sophophora</taxon>
    </lineage>
</organism>
<dbReference type="Pfam" id="PF00244">
    <property type="entry name" value="14-3-3"/>
    <property type="match status" value="1"/>
</dbReference>
<dbReference type="SMR" id="B4GU54"/>
<proteinExistence type="inferred from homology"/>
<evidence type="ECO:0000259" key="3">
    <source>
        <dbReference type="SMART" id="SM00101"/>
    </source>
</evidence>
<dbReference type="InterPro" id="IPR036815">
    <property type="entry name" value="14-3-3_dom_sf"/>
</dbReference>
<evidence type="ECO:0000313" key="4">
    <source>
        <dbReference type="EMBL" id="EDW26137.1"/>
    </source>
</evidence>
<accession>B4GU54</accession>
<reference evidence="4 5" key="1">
    <citation type="journal article" date="2007" name="Nature">
        <title>Evolution of genes and genomes on the Drosophila phylogeny.</title>
        <authorList>
            <consortium name="Drosophila 12 Genomes Consortium"/>
            <person name="Clark A.G."/>
            <person name="Eisen M.B."/>
            <person name="Smith D.R."/>
            <person name="Bergman C.M."/>
            <person name="Oliver B."/>
            <person name="Markow T.A."/>
            <person name="Kaufman T.C."/>
            <person name="Kellis M."/>
            <person name="Gelbart W."/>
            <person name="Iyer V.N."/>
            <person name="Pollard D.A."/>
            <person name="Sackton T.B."/>
            <person name="Larracuente A.M."/>
            <person name="Singh N.D."/>
            <person name="Abad J.P."/>
            <person name="Abt D.N."/>
            <person name="Adryan B."/>
            <person name="Aguade M."/>
            <person name="Akashi H."/>
            <person name="Anderson W.W."/>
            <person name="Aquadro C.F."/>
            <person name="Ardell D.H."/>
            <person name="Arguello R."/>
            <person name="Artieri C.G."/>
            <person name="Barbash D.A."/>
            <person name="Barker D."/>
            <person name="Barsanti P."/>
            <person name="Batterham P."/>
            <person name="Batzoglou S."/>
            <person name="Begun D."/>
            <person name="Bhutkar A."/>
            <person name="Blanco E."/>
            <person name="Bosak S.A."/>
            <person name="Bradley R.K."/>
            <person name="Brand A.D."/>
            <person name="Brent M.R."/>
            <person name="Brooks A.N."/>
            <person name="Brown R.H."/>
            <person name="Butlin R.K."/>
            <person name="Caggese C."/>
            <person name="Calvi B.R."/>
            <person name="Bernardo de Carvalho A."/>
            <person name="Caspi A."/>
            <person name="Castrezana S."/>
            <person name="Celniker S.E."/>
            <person name="Chang J.L."/>
            <person name="Chapple C."/>
            <person name="Chatterji S."/>
            <person name="Chinwalla A."/>
            <person name="Civetta A."/>
            <person name="Clifton S.W."/>
            <person name="Comeron J.M."/>
            <person name="Costello J.C."/>
            <person name="Coyne J.A."/>
            <person name="Daub J."/>
            <person name="David R.G."/>
            <person name="Delcher A.L."/>
            <person name="Delehaunty K."/>
            <person name="Do C.B."/>
            <person name="Ebling H."/>
            <person name="Edwards K."/>
            <person name="Eickbush T."/>
            <person name="Evans J.D."/>
            <person name="Filipski A."/>
            <person name="Findeiss S."/>
            <person name="Freyhult E."/>
            <person name="Fulton L."/>
            <person name="Fulton R."/>
            <person name="Garcia A.C."/>
            <person name="Gardiner A."/>
            <person name="Garfield D.A."/>
            <person name="Garvin B.E."/>
            <person name="Gibson G."/>
            <person name="Gilbert D."/>
            <person name="Gnerre S."/>
            <person name="Godfrey J."/>
            <person name="Good R."/>
            <person name="Gotea V."/>
            <person name="Gravely B."/>
            <person name="Greenberg A.J."/>
            <person name="Griffiths-Jones S."/>
            <person name="Gross S."/>
            <person name="Guigo R."/>
            <person name="Gustafson E.A."/>
            <person name="Haerty W."/>
            <person name="Hahn M.W."/>
            <person name="Halligan D.L."/>
            <person name="Halpern A.L."/>
            <person name="Halter G.M."/>
            <person name="Han M.V."/>
            <person name="Heger A."/>
            <person name="Hillier L."/>
            <person name="Hinrichs A.S."/>
            <person name="Holmes I."/>
            <person name="Hoskins R.A."/>
            <person name="Hubisz M.J."/>
            <person name="Hultmark D."/>
            <person name="Huntley M.A."/>
            <person name="Jaffe D.B."/>
            <person name="Jagadeeshan S."/>
            <person name="Jeck W.R."/>
            <person name="Johnson J."/>
            <person name="Jones C.D."/>
            <person name="Jordan W.C."/>
            <person name="Karpen G.H."/>
            <person name="Kataoka E."/>
            <person name="Keightley P.D."/>
            <person name="Kheradpour P."/>
            <person name="Kirkness E.F."/>
            <person name="Koerich L.B."/>
            <person name="Kristiansen K."/>
            <person name="Kudrna D."/>
            <person name="Kulathinal R.J."/>
            <person name="Kumar S."/>
            <person name="Kwok R."/>
            <person name="Lander E."/>
            <person name="Langley C.H."/>
            <person name="Lapoint R."/>
            <person name="Lazzaro B.P."/>
            <person name="Lee S.J."/>
            <person name="Levesque L."/>
            <person name="Li R."/>
            <person name="Lin C.F."/>
            <person name="Lin M.F."/>
            <person name="Lindblad-Toh K."/>
            <person name="Llopart A."/>
            <person name="Long M."/>
            <person name="Low L."/>
            <person name="Lozovsky E."/>
            <person name="Lu J."/>
            <person name="Luo M."/>
            <person name="Machado C.A."/>
            <person name="Makalowski W."/>
            <person name="Marzo M."/>
            <person name="Matsuda M."/>
            <person name="Matzkin L."/>
            <person name="McAllister B."/>
            <person name="McBride C.S."/>
            <person name="McKernan B."/>
            <person name="McKernan K."/>
            <person name="Mendez-Lago M."/>
            <person name="Minx P."/>
            <person name="Mollenhauer M.U."/>
            <person name="Montooth K."/>
            <person name="Mount S.M."/>
            <person name="Mu X."/>
            <person name="Myers E."/>
            <person name="Negre B."/>
            <person name="Newfeld S."/>
            <person name="Nielsen R."/>
            <person name="Noor M.A."/>
            <person name="O'Grady P."/>
            <person name="Pachter L."/>
            <person name="Papaceit M."/>
            <person name="Parisi M.J."/>
            <person name="Parisi M."/>
            <person name="Parts L."/>
            <person name="Pedersen J.S."/>
            <person name="Pesole G."/>
            <person name="Phillippy A.M."/>
            <person name="Ponting C.P."/>
            <person name="Pop M."/>
            <person name="Porcelli D."/>
            <person name="Powell J.R."/>
            <person name="Prohaska S."/>
            <person name="Pruitt K."/>
            <person name="Puig M."/>
            <person name="Quesneville H."/>
            <person name="Ram K.R."/>
            <person name="Rand D."/>
            <person name="Rasmussen M.D."/>
            <person name="Reed L.K."/>
            <person name="Reenan R."/>
            <person name="Reily A."/>
            <person name="Remington K.A."/>
            <person name="Rieger T.T."/>
            <person name="Ritchie M.G."/>
            <person name="Robin C."/>
            <person name="Rogers Y.H."/>
            <person name="Rohde C."/>
            <person name="Rozas J."/>
            <person name="Rubenfield M.J."/>
            <person name="Ruiz A."/>
            <person name="Russo S."/>
            <person name="Salzberg S.L."/>
            <person name="Sanchez-Gracia A."/>
            <person name="Saranga D.J."/>
            <person name="Sato H."/>
            <person name="Schaeffer S.W."/>
            <person name="Schatz M.C."/>
            <person name="Schlenke T."/>
            <person name="Schwartz R."/>
            <person name="Segarra C."/>
            <person name="Singh R.S."/>
            <person name="Sirot L."/>
            <person name="Sirota M."/>
            <person name="Sisneros N.B."/>
            <person name="Smith C.D."/>
            <person name="Smith T.F."/>
            <person name="Spieth J."/>
            <person name="Stage D.E."/>
            <person name="Stark A."/>
            <person name="Stephan W."/>
            <person name="Strausberg R.L."/>
            <person name="Strempel S."/>
            <person name="Sturgill D."/>
            <person name="Sutton G."/>
            <person name="Sutton G.G."/>
            <person name="Tao W."/>
            <person name="Teichmann S."/>
            <person name="Tobari Y.N."/>
            <person name="Tomimura Y."/>
            <person name="Tsolas J.M."/>
            <person name="Valente V.L."/>
            <person name="Venter E."/>
            <person name="Venter J.C."/>
            <person name="Vicario S."/>
            <person name="Vieira F.G."/>
            <person name="Vilella A.J."/>
            <person name="Villasante A."/>
            <person name="Walenz B."/>
            <person name="Wang J."/>
            <person name="Wasserman M."/>
            <person name="Watts T."/>
            <person name="Wilson D."/>
            <person name="Wilson R.K."/>
            <person name="Wing R.A."/>
            <person name="Wolfner M.F."/>
            <person name="Wong A."/>
            <person name="Wong G.K."/>
            <person name="Wu C.I."/>
            <person name="Wu G."/>
            <person name="Yamamoto D."/>
            <person name="Yang H.P."/>
            <person name="Yang S.P."/>
            <person name="Yorke J.A."/>
            <person name="Yoshida K."/>
            <person name="Zdobnov E."/>
            <person name="Zhang P."/>
            <person name="Zhang Y."/>
            <person name="Zimin A.V."/>
            <person name="Baldwin J."/>
            <person name="Abdouelleil A."/>
            <person name="Abdulkadir J."/>
            <person name="Abebe A."/>
            <person name="Abera B."/>
            <person name="Abreu J."/>
            <person name="Acer S.C."/>
            <person name="Aftuck L."/>
            <person name="Alexander A."/>
            <person name="An P."/>
            <person name="Anderson E."/>
            <person name="Anderson S."/>
            <person name="Arachi H."/>
            <person name="Azer M."/>
            <person name="Bachantsang P."/>
            <person name="Barry A."/>
            <person name="Bayul T."/>
            <person name="Berlin A."/>
            <person name="Bessette D."/>
            <person name="Bloom T."/>
            <person name="Blye J."/>
            <person name="Boguslavskiy L."/>
            <person name="Bonnet C."/>
            <person name="Boukhgalter B."/>
            <person name="Bourzgui I."/>
            <person name="Brown A."/>
            <person name="Cahill P."/>
            <person name="Channer S."/>
            <person name="Cheshatsang Y."/>
            <person name="Chuda L."/>
            <person name="Citroen M."/>
            <person name="Collymore A."/>
            <person name="Cooke P."/>
            <person name="Costello M."/>
            <person name="D'Aco K."/>
            <person name="Daza R."/>
            <person name="De Haan G."/>
            <person name="DeGray S."/>
            <person name="DeMaso C."/>
            <person name="Dhargay N."/>
            <person name="Dooley K."/>
            <person name="Dooley E."/>
            <person name="Doricent M."/>
            <person name="Dorje P."/>
            <person name="Dorjee K."/>
            <person name="Dupes A."/>
            <person name="Elong R."/>
            <person name="Falk J."/>
            <person name="Farina A."/>
            <person name="Faro S."/>
            <person name="Ferguson D."/>
            <person name="Fisher S."/>
            <person name="Foley C.D."/>
            <person name="Franke A."/>
            <person name="Friedrich D."/>
            <person name="Gadbois L."/>
            <person name="Gearin G."/>
            <person name="Gearin C.R."/>
            <person name="Giannoukos G."/>
            <person name="Goode T."/>
            <person name="Graham J."/>
            <person name="Grandbois E."/>
            <person name="Grewal S."/>
            <person name="Gyaltsen K."/>
            <person name="Hafez N."/>
            <person name="Hagos B."/>
            <person name="Hall J."/>
            <person name="Henson C."/>
            <person name="Hollinger A."/>
            <person name="Honan T."/>
            <person name="Huard M.D."/>
            <person name="Hughes L."/>
            <person name="Hurhula B."/>
            <person name="Husby M.E."/>
            <person name="Kamat A."/>
            <person name="Kanga B."/>
            <person name="Kashin S."/>
            <person name="Khazanovich D."/>
            <person name="Kisner P."/>
            <person name="Lance K."/>
            <person name="Lara M."/>
            <person name="Lee W."/>
            <person name="Lennon N."/>
            <person name="Letendre F."/>
            <person name="LeVine R."/>
            <person name="Lipovsky A."/>
            <person name="Liu X."/>
            <person name="Liu J."/>
            <person name="Liu S."/>
            <person name="Lokyitsang T."/>
            <person name="Lokyitsang Y."/>
            <person name="Lubonja R."/>
            <person name="Lui A."/>
            <person name="MacDonald P."/>
            <person name="Magnisalis V."/>
            <person name="Maru K."/>
            <person name="Matthews C."/>
            <person name="McCusker W."/>
            <person name="McDonough S."/>
            <person name="Mehta T."/>
            <person name="Meldrim J."/>
            <person name="Meneus L."/>
            <person name="Mihai O."/>
            <person name="Mihalev A."/>
            <person name="Mihova T."/>
            <person name="Mittelman R."/>
            <person name="Mlenga V."/>
            <person name="Montmayeur A."/>
            <person name="Mulrain L."/>
            <person name="Navidi A."/>
            <person name="Naylor J."/>
            <person name="Negash T."/>
            <person name="Nguyen T."/>
            <person name="Nguyen N."/>
            <person name="Nicol R."/>
            <person name="Norbu C."/>
            <person name="Norbu N."/>
            <person name="Novod N."/>
            <person name="O'Neill B."/>
            <person name="Osman S."/>
            <person name="Markiewicz E."/>
            <person name="Oyono O.L."/>
            <person name="Patti C."/>
            <person name="Phunkhang P."/>
            <person name="Pierre F."/>
            <person name="Priest M."/>
            <person name="Raghuraman S."/>
            <person name="Rege F."/>
            <person name="Reyes R."/>
            <person name="Rise C."/>
            <person name="Rogov P."/>
            <person name="Ross K."/>
            <person name="Ryan E."/>
            <person name="Settipalli S."/>
            <person name="Shea T."/>
            <person name="Sherpa N."/>
            <person name="Shi L."/>
            <person name="Shih D."/>
            <person name="Sparrow T."/>
            <person name="Spaulding J."/>
            <person name="Stalker J."/>
            <person name="Stange-Thomann N."/>
            <person name="Stavropoulos S."/>
            <person name="Stone C."/>
            <person name="Strader C."/>
            <person name="Tesfaye S."/>
            <person name="Thomson T."/>
            <person name="Thoulutsang Y."/>
            <person name="Thoulutsang D."/>
            <person name="Topham K."/>
            <person name="Topping I."/>
            <person name="Tsamla T."/>
            <person name="Vassiliev H."/>
            <person name="Vo A."/>
            <person name="Wangchuk T."/>
            <person name="Wangdi T."/>
            <person name="Weiand M."/>
            <person name="Wilkinson J."/>
            <person name="Wilson A."/>
            <person name="Yadav S."/>
            <person name="Young G."/>
            <person name="Yu Q."/>
            <person name="Zembek L."/>
            <person name="Zhong D."/>
            <person name="Zimmer A."/>
            <person name="Zwirko Z."/>
            <person name="Jaffe D.B."/>
            <person name="Alvarez P."/>
            <person name="Brockman W."/>
            <person name="Butler J."/>
            <person name="Chin C."/>
            <person name="Gnerre S."/>
            <person name="Grabherr M."/>
            <person name="Kleber M."/>
            <person name="Mauceli E."/>
            <person name="MacCallum I."/>
        </authorList>
    </citation>
    <scope>NUCLEOTIDE SEQUENCE [LARGE SCALE GENOMIC DNA]</scope>
    <source>
        <strain evidence="5">MSH-3 / Tucson 14011-0111.49</strain>
    </source>
</reference>
<feature type="domain" description="14-3-3" evidence="3">
    <location>
        <begin position="4"/>
        <end position="250"/>
    </location>
</feature>
<feature type="site" description="Interaction with phosphoserine on interacting protein" evidence="2">
    <location>
        <position position="130"/>
    </location>
</feature>
<dbReference type="PRINTS" id="PR00305">
    <property type="entry name" value="1433ZETA"/>
</dbReference>
<dbReference type="InterPro" id="IPR000308">
    <property type="entry name" value="14-3-3"/>
</dbReference>
<dbReference type="OrthoDB" id="10260625at2759"/>
<dbReference type="PIRSF" id="PIRSF000868">
    <property type="entry name" value="14-3-3"/>
    <property type="match status" value="1"/>
</dbReference>
<evidence type="ECO:0000256" key="2">
    <source>
        <dbReference type="PIRSR" id="PIRSR000868-1"/>
    </source>
</evidence>
<dbReference type="STRING" id="7234.B4GU54"/>
<dbReference type="KEGG" id="dpe:6596969"/>
<feature type="site" description="Interaction with phosphoserine on interacting protein" evidence="2">
    <location>
        <position position="57"/>
    </location>
</feature>
<dbReference type="eggNOG" id="KOG0841">
    <property type="taxonomic scope" value="Eukaryota"/>
</dbReference>
<dbReference type="SMART" id="SM00101">
    <property type="entry name" value="14_3_3"/>
    <property type="match status" value="1"/>
</dbReference>
<dbReference type="PANTHER" id="PTHR18860">
    <property type="entry name" value="14-3-3 PROTEIN"/>
    <property type="match status" value="1"/>
</dbReference>
<dbReference type="PhylomeDB" id="B4GU54"/>
<dbReference type="CDD" id="cd08774">
    <property type="entry name" value="14-3-3"/>
    <property type="match status" value="1"/>
</dbReference>
<protein>
    <submittedName>
        <fullName evidence="4">GL25387</fullName>
    </submittedName>
</protein>
<gene>
    <name evidence="4" type="primary">Dper\GL25387</name>
    <name evidence="4" type="ORF">Dper_GL25387</name>
</gene>
<dbReference type="Proteomes" id="UP000008744">
    <property type="component" value="Unassembled WGS sequence"/>
</dbReference>
<name>B4GU54_DROPE</name>
<dbReference type="AlphaFoldDB" id="B4GU54"/>
<evidence type="ECO:0000313" key="5">
    <source>
        <dbReference type="Proteomes" id="UP000008744"/>
    </source>
</evidence>